<evidence type="ECO:0000256" key="5">
    <source>
        <dbReference type="SAM" id="Phobius"/>
    </source>
</evidence>
<keyword evidence="5" id="KW-0812">Transmembrane</keyword>
<comment type="caution">
    <text evidence="7">The sequence shown here is derived from an EMBL/GenBank/DDBJ whole genome shotgun (WGS) entry which is preliminary data.</text>
</comment>
<reference evidence="7" key="1">
    <citation type="submission" date="2023-06" db="EMBL/GenBank/DDBJ databases">
        <title>Identification and characterization of horizontal gene transfer across gut microbiota members of farm animals based on homology search.</title>
        <authorList>
            <person name="Schwarzerova J."/>
            <person name="Nykrynova M."/>
            <person name="Jureckova K."/>
            <person name="Cejkova D."/>
            <person name="Rychlik I."/>
        </authorList>
    </citation>
    <scope>NUCLEOTIDE SEQUENCE</scope>
    <source>
        <strain evidence="7">ET39</strain>
    </source>
</reference>
<evidence type="ECO:0000256" key="2">
    <source>
        <dbReference type="ARBA" id="ARBA00022741"/>
    </source>
</evidence>
<dbReference type="SMART" id="SM00220">
    <property type="entry name" value="S_TKc"/>
    <property type="match status" value="1"/>
</dbReference>
<dbReference type="CDD" id="cd14014">
    <property type="entry name" value="STKc_PknB_like"/>
    <property type="match status" value="1"/>
</dbReference>
<evidence type="ECO:0000313" key="7">
    <source>
        <dbReference type="EMBL" id="MDM8156036.1"/>
    </source>
</evidence>
<dbReference type="EMBL" id="JAUDCG010000001">
    <property type="protein sequence ID" value="MDM8156036.1"/>
    <property type="molecule type" value="Genomic_DNA"/>
</dbReference>
<keyword evidence="2" id="KW-0547">Nucleotide-binding</keyword>
<keyword evidence="1 7" id="KW-0808">Transferase</keyword>
<dbReference type="Proteomes" id="UP001529340">
    <property type="component" value="Unassembled WGS sequence"/>
</dbReference>
<keyword evidence="3 7" id="KW-0418">Kinase</keyword>
<dbReference type="PANTHER" id="PTHR43289:SF34">
    <property type="entry name" value="SERINE_THREONINE-PROTEIN KINASE YBDM-RELATED"/>
    <property type="match status" value="1"/>
</dbReference>
<gene>
    <name evidence="7" type="ORF">QUV96_00105</name>
</gene>
<keyword evidence="8" id="KW-1185">Reference proteome</keyword>
<evidence type="ECO:0000256" key="1">
    <source>
        <dbReference type="ARBA" id="ARBA00022679"/>
    </source>
</evidence>
<evidence type="ECO:0000256" key="3">
    <source>
        <dbReference type="ARBA" id="ARBA00022777"/>
    </source>
</evidence>
<dbReference type="InterPro" id="IPR008271">
    <property type="entry name" value="Ser/Thr_kinase_AS"/>
</dbReference>
<accession>A0ABT7U8R9</accession>
<feature type="domain" description="Protein kinase" evidence="6">
    <location>
        <begin position="9"/>
        <end position="308"/>
    </location>
</feature>
<organism evidence="7 8">
    <name type="scientific">Amedibacillus dolichus</name>
    <dbReference type="NCBI Taxonomy" id="31971"/>
    <lineage>
        <taxon>Bacteria</taxon>
        <taxon>Bacillati</taxon>
        <taxon>Bacillota</taxon>
        <taxon>Erysipelotrichia</taxon>
        <taxon>Erysipelotrichales</taxon>
        <taxon>Erysipelotrichaceae</taxon>
        <taxon>Amedibacillus</taxon>
    </lineage>
</organism>
<dbReference type="Pfam" id="PF00069">
    <property type="entry name" value="Pkinase"/>
    <property type="match status" value="1"/>
</dbReference>
<proteinExistence type="predicted"/>
<reference evidence="7" key="2">
    <citation type="submission" date="2023-06" db="EMBL/GenBank/DDBJ databases">
        <authorList>
            <person name="Zeman M."/>
            <person name="Kubasova T."/>
            <person name="Jahodarova E."/>
            <person name="Nykrynova M."/>
            <person name="Rychlik I."/>
        </authorList>
    </citation>
    <scope>NUCLEOTIDE SEQUENCE</scope>
    <source>
        <strain evidence="7">ET39</strain>
    </source>
</reference>
<dbReference type="GO" id="GO:0004674">
    <property type="term" value="F:protein serine/threonine kinase activity"/>
    <property type="evidence" value="ECO:0007669"/>
    <property type="project" value="UniProtKB-EC"/>
</dbReference>
<evidence type="ECO:0000256" key="4">
    <source>
        <dbReference type="ARBA" id="ARBA00022840"/>
    </source>
</evidence>
<dbReference type="PROSITE" id="PS00108">
    <property type="entry name" value="PROTEIN_KINASE_ST"/>
    <property type="match status" value="1"/>
</dbReference>
<feature type="transmembrane region" description="Helical" evidence="5">
    <location>
        <begin position="246"/>
        <end position="266"/>
    </location>
</feature>
<name>A0ABT7U8R9_9FIRM</name>
<evidence type="ECO:0000313" key="8">
    <source>
        <dbReference type="Proteomes" id="UP001529340"/>
    </source>
</evidence>
<sequence>MEESGKQRYTAIRVLSRDGMAEVELVRDAQTGRYGVRKRAKSTAAAMDALAREARLLAQLCHPQIPRLVEYRPAERCLIMEYMPGETLEQRFLREGPFAPEQIITWGIDLCELLAHLHDAVPAIIYRDLKPGNVIVMEDGRLALIDLGAARRYQKGKQRDTCLLGTCGYAAPELYGGLGQSGPQSDVYSLGAMLYQLWDRTRPHSALAGVLRHATGYGPSDRYPNCAQMKEALMQARGVKNRSASFFLRAAVLFGCVILSLGMLCVRYEEGLRYAQLLAASRKERGEARWALCVQAIQIRPQAKDAYLCLLQAFAEDGCFDEQEERFWKQEVALELEALKQSDGYAAVAYAMGELYWYGYGQNDGQLQIAPEAMKASIPWFQDVLQHAKETTPAYQNAMIYQAIGCFYRDIVLSMRMSDEAGRFRACWEALCAVRQVIEMRPLADVWMRLQLDQLMIDFAMGYLWELRTDGVTKGEVVTVLAEGYERIHALSAQSEQERALKARLLEQEEMVWKTVESTYAQEMEQEVKGG</sequence>
<evidence type="ECO:0000259" key="6">
    <source>
        <dbReference type="PROSITE" id="PS50011"/>
    </source>
</evidence>
<keyword evidence="5" id="KW-0472">Membrane</keyword>
<dbReference type="PANTHER" id="PTHR43289">
    <property type="entry name" value="MITOGEN-ACTIVATED PROTEIN KINASE KINASE KINASE 20-RELATED"/>
    <property type="match status" value="1"/>
</dbReference>
<dbReference type="PROSITE" id="PS50011">
    <property type="entry name" value="PROTEIN_KINASE_DOM"/>
    <property type="match status" value="1"/>
</dbReference>
<dbReference type="SUPFAM" id="SSF56112">
    <property type="entry name" value="Protein kinase-like (PK-like)"/>
    <property type="match status" value="1"/>
</dbReference>
<keyword evidence="5" id="KW-1133">Transmembrane helix</keyword>
<dbReference type="InterPro" id="IPR011009">
    <property type="entry name" value="Kinase-like_dom_sf"/>
</dbReference>
<protein>
    <submittedName>
        <fullName evidence="7">Serine/threonine-protein kinase</fullName>
        <ecNumber evidence="7">2.7.11.1</ecNumber>
    </submittedName>
</protein>
<dbReference type="RefSeq" id="WP_289606513.1">
    <property type="nucleotide sequence ID" value="NZ_JAUDCG010000001.1"/>
</dbReference>
<keyword evidence="4" id="KW-0067">ATP-binding</keyword>
<dbReference type="EC" id="2.7.11.1" evidence="7"/>
<dbReference type="Gene3D" id="1.10.510.10">
    <property type="entry name" value="Transferase(Phosphotransferase) domain 1"/>
    <property type="match status" value="1"/>
</dbReference>
<dbReference type="InterPro" id="IPR000719">
    <property type="entry name" value="Prot_kinase_dom"/>
</dbReference>